<dbReference type="SUPFAM" id="SSF51294">
    <property type="entry name" value="Hedgehog/intein (Hint) domain"/>
    <property type="match status" value="1"/>
</dbReference>
<feature type="compositionally biased region" description="Polar residues" evidence="1">
    <location>
        <begin position="1271"/>
        <end position="1291"/>
    </location>
</feature>
<organism evidence="3 4">
    <name type="scientific">Streptomyces phaeochromogenes</name>
    <dbReference type="NCBI Taxonomy" id="1923"/>
    <lineage>
        <taxon>Bacteria</taxon>
        <taxon>Bacillati</taxon>
        <taxon>Actinomycetota</taxon>
        <taxon>Actinomycetes</taxon>
        <taxon>Kitasatosporales</taxon>
        <taxon>Streptomycetaceae</taxon>
        <taxon>Streptomyces</taxon>
        <taxon>Streptomyces phaeochromogenes group</taxon>
    </lineage>
</organism>
<dbReference type="InterPro" id="IPR030934">
    <property type="entry name" value="Intein_C"/>
</dbReference>
<protein>
    <submittedName>
        <fullName evidence="3">Polymorphic toxin-type HINT domain-containing protein</fullName>
    </submittedName>
</protein>
<dbReference type="RefSeq" id="WP_326758636.1">
    <property type="nucleotide sequence ID" value="NZ_CP109135.1"/>
</dbReference>
<name>A0ABZ1H850_STRPH</name>
<proteinExistence type="predicted"/>
<dbReference type="Gene3D" id="2.180.10.10">
    <property type="entry name" value="RHS repeat-associated core"/>
    <property type="match status" value="1"/>
</dbReference>
<feature type="region of interest" description="Disordered" evidence="1">
    <location>
        <begin position="1230"/>
        <end position="1249"/>
    </location>
</feature>
<sequence>MAARRARFVSVGVTGVLLAGLLSTVSVVSPQQAAAAAGDPTPVVPSQSLGSVPVQQAEEVGKALPAPRWPRAAEASVDLSEAAPGDPGTLIPEPSMSAPAGTQVGEVVEVAPVPAEAGTEAQLDASRLAEEDPASPSPSTSAPAAAASPDPGVLPSAFPEPSAAVSAPASDEPVPDADPVSPDQVEVRVLDREAVAPVGGIGLGLEISRTDGVDVPGEVQVDIDYSGFKYAYGGDFADRLRLVKLPACALQTPQAEGCTERAFVPVENDTDTGTLTATVTAAADTTPEGASPQLMREAGTSGASVYAVTSGSSSDAGDYRASTLSPTGSWEVSTGSGAFSYSLPVQLPKPPMGAAPPLAMSYNSQSVDGRTSASNNQASWAGMGWDLNVGFIERRYRNCTEDGLPTIGDMCWDSPNSAAEPSGAVYVISLNGVTSELIQDNTGSGAYHLKDDPGWRVQRLFNGHGAGRDGEYWVISTQDGQRYYFGWGRSERTSTATASVFTVPVVGNDAGEPCHDQFPEPCTQAWRWNLDRAVTANEVETMYFYDKEYNHYRSVANTDKAREYVSSGYVKEIQYGWSSQIADGKVPAKVELSHVNRCIERVQENDPLRDAPATCPTFDDKPTSYPDVPIDLMCDGTSADYNCAGKTYYPTFFSTDMLWDIKTYVSDQDGSGWDLVQQYQNKYGMPNPDGTVGKTLWLDYVQRKTYGSAGDGDDLILPVINFNRTDLDNKVGSAELNFPRIQEIHGDLGATTTVSYGFANACDINSLPSQASNTQDCYWQKWTPEGDTESKTGWFKKFLVTKVVVDPTVTTNQDGAPPMTTSYTYEDGAGWRFTNDPLTKDEDESWSDWRGYQEVQVTTGAGTGQKTNKYWLYRGLSGDRTSKTDPSATRTVTVNDGDGNNYTDHAWLTGRTLSTSLRDDTDTSHERTYHEYWDHNTAQYDGLPDARFVREKKTTTNTKITGGWRTHIVESEYDDTEGASTTFGLPMRTDDQGESGVSDNRCTTYGRAYNTDNYDSTGAQRWTVLQDQIKHYSVGCSSIADSNQDGYATTLYDDATSVAANKPVDGNPTEGRTYTRAGGYRSTWSGYDDAGRVVWNEDGKHNRTTTQYSPANTWPLDGTTTTTPDPDGTASARSAHVSTVWSSRFWGAPTTVRDANNNSTRVTLDSAGRVVEVWKPTETGSSPSMKFSYSVPKSTNGSGVPDAVDGYPHVTTQVLQSGTTYLTSHAYTDGLGRDRESQTPLPSDLDPATKQTVPYRQVAVTRYDSAGQATGSSAVFRNQGTAGSGGPSSPQAAELPSYNDLVLDWAGRTVTSRIQAYGVTQDEDLVTTTYNGDHTVVQPAEGAPTDSYTDVYGQVSKVVEHSGTSTYTTSYGYSDKGELKQITDTRGNSTLYTYDWAGQRLTTDDPDAGTSTTEYDVNGRTSKTTSNGAKTVLSYGYDNLGRKTAISSGSDELAAWTWDGLNIPNGKGQVTSTTSRDAAGNTYTTKAGSFDTRGRALSSTVTLPTGVSGLAGDYTTSVTYDAADHITKVAYPAAGGLAAETVTTTYDEYGHPDRLTSTLGTSVYIDGTAYDAYGRLVERNYGAEFGGNGIQAQRRYAYDDSNGTRWLKTIATTTSVNELVTEAQKDTYDYDLAGRLTELREQATGQSAQSQCFRYDDQSRLTRAFTHATAGICANTAQTTSDYTGTSPYQTAYTYDRMGNLQSTTDTNAAGTATLRDYLYPGYDDAGTWTTPNADWPHGVRKILNKTGTTTNRTDTFTYDTDGTMLQRIEQGTTAAAKTTVDYTWTKLAQLSTVKTTKASGSELTRYAYDADGNLLVRTTPAETVASLGGTELRTDSSTVTATRHYTVGGATVAMRTSEGTTATNGKLTYLTADTQASTQIAVDASAGTSTRRRYTPFGDERSGTLPTGTDNGFLGKTEDTSTGLSLLGARAYDPGLGRFLSPDPLTTPYEPQNLSAYSYSINDPINRSDPSGLISADVGSSCTNHCEDHKKWVTETIIGGSWQQEGDSGVDLNNDGYVAIYPTVHVPVGWDQAQVYIQAFYDKIDELCHYGRESCADSSGPLDASAVNGAKGNACVAAGRDCAKGLNWGESAAMVGGFAAAAEGGEGPAGGFGFGGIRSKNKKSGCSKCFLAGTDVLMADGTTKDIEDIEPGDKVRATDPETGEAGAREVTRLIVTQDDKHFNELSIATDDGIDQLTATYEHPFWSPSQNTWTEAGDLTPGMTLLTDDGDTVIVTGNRAYTQHATTYNLTVDDLHTYYVLAGQTPVLVHNSNGWCGPGFRTASEAGISPNDAKRIQNAADKAGQPIIVVGSRAGNGNLNPTSDWDYILTGSSRTRHSVKNSLPRGTGDGEGSGRGRDFYQSYNPNSPRRDYTVLDRSKPYVVFEPRG</sequence>
<feature type="compositionally biased region" description="Low complexity" evidence="1">
    <location>
        <begin position="1117"/>
        <end position="1129"/>
    </location>
</feature>
<dbReference type="NCBIfam" id="TIGR01443">
    <property type="entry name" value="intein_Cterm"/>
    <property type="match status" value="1"/>
</dbReference>
<dbReference type="Gene3D" id="2.170.16.10">
    <property type="entry name" value="Hedgehog/Intein (Hint) domain"/>
    <property type="match status" value="1"/>
</dbReference>
<dbReference type="PANTHER" id="PTHR32305">
    <property type="match status" value="1"/>
</dbReference>
<feature type="domain" description="Hint" evidence="2">
    <location>
        <begin position="2128"/>
        <end position="2229"/>
    </location>
</feature>
<evidence type="ECO:0000259" key="2">
    <source>
        <dbReference type="SMART" id="SM00306"/>
    </source>
</evidence>
<dbReference type="PROSITE" id="PS50818">
    <property type="entry name" value="INTEIN_C_TER"/>
    <property type="match status" value="1"/>
</dbReference>
<dbReference type="InterPro" id="IPR036844">
    <property type="entry name" value="Hint_dom_sf"/>
</dbReference>
<dbReference type="NCBIfam" id="TIGR03696">
    <property type="entry name" value="Rhs_assc_core"/>
    <property type="match status" value="1"/>
</dbReference>
<dbReference type="PANTHER" id="PTHR32305:SF17">
    <property type="entry name" value="TRNA NUCLEASE WAPA"/>
    <property type="match status" value="1"/>
</dbReference>
<feature type="region of interest" description="Disordered" evidence="1">
    <location>
        <begin position="125"/>
        <end position="182"/>
    </location>
</feature>
<dbReference type="InterPro" id="IPR022385">
    <property type="entry name" value="Rhs_assc_core"/>
</dbReference>
<dbReference type="Pfam" id="PF07591">
    <property type="entry name" value="PT-HINT"/>
    <property type="match status" value="1"/>
</dbReference>
<dbReference type="CDD" id="cd00081">
    <property type="entry name" value="Hint"/>
    <property type="match status" value="1"/>
</dbReference>
<keyword evidence="4" id="KW-1185">Reference proteome</keyword>
<dbReference type="InterPro" id="IPR003587">
    <property type="entry name" value="Hint_dom_N"/>
</dbReference>
<dbReference type="InterPro" id="IPR050708">
    <property type="entry name" value="T6SS_VgrG/RHS"/>
</dbReference>
<evidence type="ECO:0000256" key="1">
    <source>
        <dbReference type="SAM" id="MobiDB-lite"/>
    </source>
</evidence>
<gene>
    <name evidence="3" type="ORF">OHB35_11465</name>
</gene>
<feature type="compositionally biased region" description="Low complexity" evidence="1">
    <location>
        <begin position="137"/>
        <end position="172"/>
    </location>
</feature>
<feature type="region of interest" description="Disordered" evidence="1">
    <location>
        <begin position="2336"/>
        <end position="2374"/>
    </location>
</feature>
<evidence type="ECO:0000313" key="3">
    <source>
        <dbReference type="EMBL" id="WSD13803.1"/>
    </source>
</evidence>
<feature type="region of interest" description="Disordered" evidence="1">
    <location>
        <begin position="1271"/>
        <end position="1293"/>
    </location>
</feature>
<accession>A0ABZ1H850</accession>
<reference evidence="3 4" key="1">
    <citation type="submission" date="2022-10" db="EMBL/GenBank/DDBJ databases">
        <title>The complete genomes of actinobacterial strains from the NBC collection.</title>
        <authorList>
            <person name="Joergensen T.S."/>
            <person name="Alvarez Arevalo M."/>
            <person name="Sterndorff E.B."/>
            <person name="Faurdal D."/>
            <person name="Vuksanovic O."/>
            <person name="Mourched A.-S."/>
            <person name="Charusanti P."/>
            <person name="Shaw S."/>
            <person name="Blin K."/>
            <person name="Weber T."/>
        </authorList>
    </citation>
    <scope>NUCLEOTIDE SEQUENCE [LARGE SCALE GENOMIC DNA]</scope>
    <source>
        <strain evidence="3 4">NBC 01752</strain>
    </source>
</reference>
<evidence type="ECO:0000313" key="4">
    <source>
        <dbReference type="Proteomes" id="UP001340816"/>
    </source>
</evidence>
<feature type="region of interest" description="Disordered" evidence="1">
    <location>
        <begin position="1888"/>
        <end position="1918"/>
    </location>
</feature>
<feature type="region of interest" description="Disordered" evidence="1">
    <location>
        <begin position="1101"/>
        <end position="1133"/>
    </location>
</feature>
<dbReference type="Proteomes" id="UP001340816">
    <property type="component" value="Chromosome"/>
</dbReference>
<feature type="region of interest" description="Disordered" evidence="1">
    <location>
        <begin position="1060"/>
        <end position="1080"/>
    </location>
</feature>
<dbReference type="SMART" id="SM00306">
    <property type="entry name" value="HintN"/>
    <property type="match status" value="1"/>
</dbReference>
<dbReference type="EMBL" id="CP109135">
    <property type="protein sequence ID" value="WSD13803.1"/>
    <property type="molecule type" value="Genomic_DNA"/>
</dbReference>
<feature type="region of interest" description="Disordered" evidence="1">
    <location>
        <begin position="80"/>
        <end position="101"/>
    </location>
</feature>